<keyword evidence="6 9" id="KW-1133">Transmembrane helix</keyword>
<evidence type="ECO:0000256" key="7">
    <source>
        <dbReference type="ARBA" id="ARBA00023136"/>
    </source>
</evidence>
<evidence type="ECO:0000256" key="3">
    <source>
        <dbReference type="ARBA" id="ARBA00022448"/>
    </source>
</evidence>
<name>A0A1B9H2R2_9TREE</name>
<evidence type="ECO:0000256" key="6">
    <source>
        <dbReference type="ARBA" id="ARBA00022989"/>
    </source>
</evidence>
<feature type="transmembrane region" description="Helical" evidence="9">
    <location>
        <begin position="165"/>
        <end position="193"/>
    </location>
</feature>
<feature type="transmembrane region" description="Helical" evidence="9">
    <location>
        <begin position="32"/>
        <end position="51"/>
    </location>
</feature>
<evidence type="ECO:0000256" key="4">
    <source>
        <dbReference type="ARBA" id="ARBA00022475"/>
    </source>
</evidence>
<evidence type="ECO:0008006" key="12">
    <source>
        <dbReference type="Google" id="ProtNLM"/>
    </source>
</evidence>
<dbReference type="GO" id="GO:0005886">
    <property type="term" value="C:plasma membrane"/>
    <property type="evidence" value="ECO:0007669"/>
    <property type="project" value="UniProtKB-SubCell"/>
</dbReference>
<gene>
    <name evidence="10" type="ORF">I316_00690</name>
</gene>
<protein>
    <recommendedName>
        <fullName evidence="12">Sulfite efflux pump SSU1</fullName>
    </recommendedName>
</protein>
<evidence type="ECO:0000256" key="2">
    <source>
        <dbReference type="ARBA" id="ARBA00008566"/>
    </source>
</evidence>
<dbReference type="PANTHER" id="PTHR31686:SF3">
    <property type="entry name" value="ACID TRANSPORT PROTEIN, PUTATIVE (AFU_ORTHOLOGUE AFUA_4G09410)-RELATED"/>
    <property type="match status" value="1"/>
</dbReference>
<reference evidence="11" key="2">
    <citation type="submission" date="2013-12" db="EMBL/GenBank/DDBJ databases">
        <title>Evolution of pathogenesis and genome organization in the Tremellales.</title>
        <authorList>
            <person name="Cuomo C."/>
            <person name="Litvintseva A."/>
            <person name="Heitman J."/>
            <person name="Chen Y."/>
            <person name="Sun S."/>
            <person name="Springer D."/>
            <person name="Dromer F."/>
            <person name="Young S."/>
            <person name="Zeng Q."/>
            <person name="Chapman S."/>
            <person name="Gujja S."/>
            <person name="Saif S."/>
            <person name="Birren B."/>
        </authorList>
    </citation>
    <scope>NUCLEOTIDE SEQUENCE [LARGE SCALE GENOMIC DNA]</scope>
    <source>
        <strain evidence="11">BCC8398</strain>
    </source>
</reference>
<reference evidence="10 11" key="1">
    <citation type="submission" date="2013-07" db="EMBL/GenBank/DDBJ databases">
        <title>The Genome Sequence of Cryptococcus heveanensis BCC8398.</title>
        <authorList>
            <consortium name="The Broad Institute Genome Sequencing Platform"/>
            <person name="Cuomo C."/>
            <person name="Litvintseva A."/>
            <person name="Chen Y."/>
            <person name="Heitman J."/>
            <person name="Sun S."/>
            <person name="Springer D."/>
            <person name="Dromer F."/>
            <person name="Young S.K."/>
            <person name="Zeng Q."/>
            <person name="Gargeya S."/>
            <person name="Fitzgerald M."/>
            <person name="Abouelleil A."/>
            <person name="Alvarado L."/>
            <person name="Berlin A.M."/>
            <person name="Chapman S.B."/>
            <person name="Dewar J."/>
            <person name="Goldberg J."/>
            <person name="Griggs A."/>
            <person name="Gujja S."/>
            <person name="Hansen M."/>
            <person name="Howarth C."/>
            <person name="Imamovic A."/>
            <person name="Larimer J."/>
            <person name="McCowan C."/>
            <person name="Murphy C."/>
            <person name="Pearson M."/>
            <person name="Priest M."/>
            <person name="Roberts A."/>
            <person name="Saif S."/>
            <person name="Shea T."/>
            <person name="Sykes S."/>
            <person name="Wortman J."/>
            <person name="Nusbaum C."/>
            <person name="Birren B."/>
        </authorList>
    </citation>
    <scope>NUCLEOTIDE SEQUENCE [LARGE SCALE GENOMIC DNA]</scope>
    <source>
        <strain evidence="10 11">BCC8398</strain>
    </source>
</reference>
<feature type="transmembrane region" description="Helical" evidence="9">
    <location>
        <begin position="138"/>
        <end position="158"/>
    </location>
</feature>
<dbReference type="AlphaFoldDB" id="A0A1B9H2R2"/>
<keyword evidence="4" id="KW-1003">Cell membrane</keyword>
<dbReference type="InterPro" id="IPR051629">
    <property type="entry name" value="Sulfite_efflux_TDT"/>
</dbReference>
<evidence type="ECO:0000256" key="5">
    <source>
        <dbReference type="ARBA" id="ARBA00022692"/>
    </source>
</evidence>
<organism evidence="10 11">
    <name type="scientific">Kwoniella heveanensis BCC8398</name>
    <dbReference type="NCBI Taxonomy" id="1296120"/>
    <lineage>
        <taxon>Eukaryota</taxon>
        <taxon>Fungi</taxon>
        <taxon>Dikarya</taxon>
        <taxon>Basidiomycota</taxon>
        <taxon>Agaricomycotina</taxon>
        <taxon>Tremellomycetes</taxon>
        <taxon>Tremellales</taxon>
        <taxon>Cryptococcaceae</taxon>
        <taxon>Kwoniella</taxon>
    </lineage>
</organism>
<evidence type="ECO:0000313" key="11">
    <source>
        <dbReference type="Proteomes" id="UP000092666"/>
    </source>
</evidence>
<keyword evidence="11" id="KW-1185">Reference proteome</keyword>
<feature type="transmembrane region" description="Helical" evidence="9">
    <location>
        <begin position="253"/>
        <end position="281"/>
    </location>
</feature>
<evidence type="ECO:0000256" key="1">
    <source>
        <dbReference type="ARBA" id="ARBA00004651"/>
    </source>
</evidence>
<dbReference type="Pfam" id="PF03595">
    <property type="entry name" value="SLAC1"/>
    <property type="match status" value="1"/>
</dbReference>
<feature type="transmembrane region" description="Helical" evidence="9">
    <location>
        <begin position="324"/>
        <end position="352"/>
    </location>
</feature>
<dbReference type="PANTHER" id="PTHR31686">
    <property type="match status" value="1"/>
</dbReference>
<comment type="subcellular location">
    <subcellularLocation>
        <location evidence="1">Cell membrane</location>
        <topology evidence="1">Multi-pass membrane protein</topology>
    </subcellularLocation>
</comment>
<evidence type="ECO:0000313" key="10">
    <source>
        <dbReference type="EMBL" id="OCF37564.1"/>
    </source>
</evidence>
<feature type="region of interest" description="Disordered" evidence="8">
    <location>
        <begin position="362"/>
        <end position="411"/>
    </location>
</feature>
<accession>A0A1B9H2R2</accession>
<keyword evidence="5 9" id="KW-0812">Transmembrane</keyword>
<feature type="transmembrane region" description="Helical" evidence="9">
    <location>
        <begin position="102"/>
        <end position="123"/>
    </location>
</feature>
<dbReference type="InterPro" id="IPR004695">
    <property type="entry name" value="SLAC1/Mae1/Ssu1/TehA"/>
</dbReference>
<dbReference type="GO" id="GO:0000319">
    <property type="term" value="F:sulfite transmembrane transporter activity"/>
    <property type="evidence" value="ECO:0007669"/>
    <property type="project" value="TreeGrafter"/>
</dbReference>
<dbReference type="STRING" id="1296120.A0A1B9H2R2"/>
<dbReference type="Proteomes" id="UP000092666">
    <property type="component" value="Unassembled WGS sequence"/>
</dbReference>
<keyword evidence="7 9" id="KW-0472">Membrane</keyword>
<dbReference type="OrthoDB" id="1099at2759"/>
<evidence type="ECO:0000256" key="9">
    <source>
        <dbReference type="SAM" id="Phobius"/>
    </source>
</evidence>
<dbReference type="Gene3D" id="1.50.10.150">
    <property type="entry name" value="Voltage-dependent anion channel"/>
    <property type="match status" value="1"/>
</dbReference>
<evidence type="ECO:0000256" key="8">
    <source>
        <dbReference type="SAM" id="MobiDB-lite"/>
    </source>
</evidence>
<dbReference type="InterPro" id="IPR038665">
    <property type="entry name" value="Voltage-dep_anion_channel_sf"/>
</dbReference>
<dbReference type="EMBL" id="KV700122">
    <property type="protein sequence ID" value="OCF37564.1"/>
    <property type="molecule type" value="Genomic_DNA"/>
</dbReference>
<comment type="similarity">
    <text evidence="2">Belongs to the tellurite-resistance/dicarboxylate transporter (TDT) family.</text>
</comment>
<keyword evidence="3" id="KW-0813">Transport</keyword>
<proteinExistence type="inferred from homology"/>
<sequence length="411" mass="45618">MFTICMGTGILAVLLQNNPYQFKGMKIISTTVFLLDLLLFATIALTFFSRWIFFPRSTAEMFESDVEQTTYLSTTTIAAATLVELVSLICGSTWHNWQYACYGLWWATVLLSLISSTTTYWLLIRDEEVEISNLTPTLIYPVTGLVATASAGSVLVEYTPLSVRLAMPVVIVAYLLVGAGFLLAILTLAAFFLRLLHNQTPEPKKVGTQLIPLAPFSNIAYSFDALGNLAGPKRHIFQTYAKGTVVDPIFGQALYATGFLIGLSIWGFTTFWLLICIVAFVRDIPKTHFNLNMWSAIYPLGTYGLMCSKLSSDLDSRAFRVVSTIILVAVVIYWLYLIVFTLPAVVSGELFLAEAMEKHEKENTEEEGNLRGNSGEEDGLRSVSGEVSRHQERSSESTGISRRTRSEVLQV</sequence>
<feature type="compositionally biased region" description="Polar residues" evidence="8">
    <location>
        <begin position="396"/>
        <end position="411"/>
    </location>
</feature>
<feature type="transmembrane region" description="Helical" evidence="9">
    <location>
        <begin position="71"/>
        <end position="90"/>
    </location>
</feature>